<evidence type="ECO:0000259" key="6">
    <source>
        <dbReference type="PROSITE" id="PS51352"/>
    </source>
</evidence>
<comment type="caution">
    <text evidence="7">The sequence shown here is derived from an EMBL/GenBank/DDBJ whole genome shotgun (WGS) entry which is preliminary data.</text>
</comment>
<dbReference type="Pfam" id="PF13462">
    <property type="entry name" value="Thioredoxin_4"/>
    <property type="match status" value="1"/>
</dbReference>
<protein>
    <recommendedName>
        <fullName evidence="6">Thioredoxin domain-containing protein</fullName>
    </recommendedName>
</protein>
<name>A0A1F7Y006_9BACT</name>
<dbReference type="InterPro" id="IPR036249">
    <property type="entry name" value="Thioredoxin-like_sf"/>
</dbReference>
<keyword evidence="5" id="KW-0676">Redox-active center</keyword>
<evidence type="ECO:0000256" key="4">
    <source>
        <dbReference type="ARBA" id="ARBA00023157"/>
    </source>
</evidence>
<dbReference type="SUPFAM" id="SSF52833">
    <property type="entry name" value="Thioredoxin-like"/>
    <property type="match status" value="1"/>
</dbReference>
<feature type="domain" description="Thioredoxin" evidence="6">
    <location>
        <begin position="1"/>
        <end position="173"/>
    </location>
</feature>
<dbReference type="EMBL" id="MGGD01000029">
    <property type="protein sequence ID" value="OGM20647.1"/>
    <property type="molecule type" value="Genomic_DNA"/>
</dbReference>
<evidence type="ECO:0000256" key="5">
    <source>
        <dbReference type="ARBA" id="ARBA00023284"/>
    </source>
</evidence>
<evidence type="ECO:0000313" key="8">
    <source>
        <dbReference type="Proteomes" id="UP000176741"/>
    </source>
</evidence>
<reference evidence="7 8" key="1">
    <citation type="journal article" date="2016" name="Nat. Commun.">
        <title>Thousands of microbial genomes shed light on interconnected biogeochemical processes in an aquifer system.</title>
        <authorList>
            <person name="Anantharaman K."/>
            <person name="Brown C.T."/>
            <person name="Hug L.A."/>
            <person name="Sharon I."/>
            <person name="Castelle C.J."/>
            <person name="Probst A.J."/>
            <person name="Thomas B.C."/>
            <person name="Singh A."/>
            <person name="Wilkins M.J."/>
            <person name="Karaoz U."/>
            <person name="Brodie E.L."/>
            <person name="Williams K.H."/>
            <person name="Hubbard S.S."/>
            <person name="Banfield J.F."/>
        </authorList>
    </citation>
    <scope>NUCLEOTIDE SEQUENCE [LARGE SCALE GENOMIC DNA]</scope>
</reference>
<dbReference type="Proteomes" id="UP000176741">
    <property type="component" value="Unassembled WGS sequence"/>
</dbReference>
<evidence type="ECO:0000313" key="7">
    <source>
        <dbReference type="EMBL" id="OGM20647.1"/>
    </source>
</evidence>
<keyword evidence="2" id="KW-0732">Signal</keyword>
<evidence type="ECO:0000256" key="2">
    <source>
        <dbReference type="ARBA" id="ARBA00022729"/>
    </source>
</evidence>
<evidence type="ECO:0000256" key="3">
    <source>
        <dbReference type="ARBA" id="ARBA00023002"/>
    </source>
</evidence>
<gene>
    <name evidence="7" type="ORF">A2771_00130</name>
</gene>
<dbReference type="InterPro" id="IPR012336">
    <property type="entry name" value="Thioredoxin-like_fold"/>
</dbReference>
<dbReference type="PANTHER" id="PTHR13887">
    <property type="entry name" value="GLUTATHIONE S-TRANSFERASE KAPPA"/>
    <property type="match status" value="1"/>
</dbReference>
<dbReference type="PROSITE" id="PS51352">
    <property type="entry name" value="THIOREDOXIN_2"/>
    <property type="match status" value="1"/>
</dbReference>
<dbReference type="PANTHER" id="PTHR13887:SF14">
    <property type="entry name" value="DISULFIDE BOND FORMATION PROTEIN D"/>
    <property type="match status" value="1"/>
</dbReference>
<dbReference type="Gene3D" id="3.40.30.10">
    <property type="entry name" value="Glutaredoxin"/>
    <property type="match status" value="1"/>
</dbReference>
<dbReference type="AlphaFoldDB" id="A0A1F7Y006"/>
<evidence type="ECO:0000256" key="1">
    <source>
        <dbReference type="ARBA" id="ARBA00005791"/>
    </source>
</evidence>
<keyword evidence="4" id="KW-1015">Disulfide bond</keyword>
<organism evidence="7 8">
    <name type="scientific">Candidatus Woesebacteria bacterium RIFCSPHIGHO2_01_FULL_38_26b</name>
    <dbReference type="NCBI Taxonomy" id="1802491"/>
    <lineage>
        <taxon>Bacteria</taxon>
        <taxon>Candidatus Woeseibacteriota</taxon>
    </lineage>
</organism>
<keyword evidence="3" id="KW-0560">Oxidoreductase</keyword>
<sequence length="178" mass="20431">MEVTDSDWVRGNKEAKITLVEFGDYQCPACADYEPFVEKLSQEFADDLKIVHKQYPLSTIHKNALLAAKVAEAVGKQGKYWEIHKLLYEKQDEWANDGNPRGKLVQYALDLGLDKQKLESDMDSDETRDEINKDIALGDSLRVNSTPSFFINGEKIAPRSYEEFKKIVEDYKRGYTVE</sequence>
<accession>A0A1F7Y006</accession>
<proteinExistence type="inferred from homology"/>
<dbReference type="InterPro" id="IPR013766">
    <property type="entry name" value="Thioredoxin_domain"/>
</dbReference>
<comment type="similarity">
    <text evidence="1">Belongs to the thioredoxin family. DsbA subfamily.</text>
</comment>
<dbReference type="GO" id="GO:0016491">
    <property type="term" value="F:oxidoreductase activity"/>
    <property type="evidence" value="ECO:0007669"/>
    <property type="project" value="UniProtKB-KW"/>
</dbReference>